<dbReference type="AlphaFoldDB" id="A0A7T5VBC0"/>
<reference evidence="2 3" key="1">
    <citation type="submission" date="2020-05" db="EMBL/GenBank/DDBJ databases">
        <title>Complete genome of Desulfobulbus oligotrophicus.</title>
        <authorList>
            <person name="Podar M."/>
        </authorList>
    </citation>
    <scope>NUCLEOTIDE SEQUENCE [LARGE SCALE GENOMIC DNA]</scope>
    <source>
        <strain evidence="2 3">Prop6</strain>
    </source>
</reference>
<evidence type="ECO:0000313" key="2">
    <source>
        <dbReference type="EMBL" id="QQG64646.1"/>
    </source>
</evidence>
<keyword evidence="3" id="KW-1185">Reference proteome</keyword>
<organism evidence="2 3">
    <name type="scientific">Desulfobulbus oligotrophicus</name>
    <dbReference type="NCBI Taxonomy" id="1909699"/>
    <lineage>
        <taxon>Bacteria</taxon>
        <taxon>Pseudomonadati</taxon>
        <taxon>Thermodesulfobacteriota</taxon>
        <taxon>Desulfobulbia</taxon>
        <taxon>Desulfobulbales</taxon>
        <taxon>Desulfobulbaceae</taxon>
        <taxon>Desulfobulbus</taxon>
    </lineage>
</organism>
<accession>A0A7T5VBC0</accession>
<gene>
    <name evidence="2" type="ORF">HP555_01610</name>
</gene>
<proteinExistence type="predicted"/>
<name>A0A7T5VBC0_9BACT</name>
<dbReference type="KEGG" id="dog:HP555_01610"/>
<evidence type="ECO:0000256" key="1">
    <source>
        <dbReference type="SAM" id="MobiDB-lite"/>
    </source>
</evidence>
<protein>
    <submittedName>
        <fullName evidence="2">Uncharacterized protein</fullName>
    </submittedName>
</protein>
<dbReference type="RefSeq" id="WP_199263479.1">
    <property type="nucleotide sequence ID" value="NZ_CP054140.1"/>
</dbReference>
<sequence length="411" mass="46889">MESFLDPSKTASKKEIDDVFDANELAFLFANHQSILTKRQHFEIDEHEARKIAGQQDRPSLDQSAGLARSGDCPSKGHSIDEGLDQAEISKSVTEPGVNVDLEDVVEKVEDNELFVDDSACAQSEEEELEDLQLDQYLDEEELFELEGEQLEIISAVEEEFDVESLVPETSKEFLENEPGSDATEEEDAVDWALLLDAEDEFDPELLGLLDETEVETGGQLTDEERALQMASFLGDQCELDREEVSLIAEIFTVNGWAACKTAILRELAEGTSVEELYLASQVKEIWKEHYEFYSGQASNYRVLTWPTALCIIRSFAGYPDPEEVEQMLVRLHDHWRYDDIQRRISKTFNEYIIGKFSHGAEVSEFYREAIVDRHSFLVDLELLPPSSEDIPELTFDKRGHILKKVRNLYR</sequence>
<dbReference type="EMBL" id="CP054140">
    <property type="protein sequence ID" value="QQG64646.1"/>
    <property type="molecule type" value="Genomic_DNA"/>
</dbReference>
<feature type="region of interest" description="Disordered" evidence="1">
    <location>
        <begin position="47"/>
        <end position="81"/>
    </location>
</feature>
<evidence type="ECO:0000313" key="3">
    <source>
        <dbReference type="Proteomes" id="UP000596092"/>
    </source>
</evidence>
<dbReference type="Proteomes" id="UP000596092">
    <property type="component" value="Chromosome"/>
</dbReference>